<reference evidence="9 10" key="1">
    <citation type="journal article" date="2015" name="J. Gen. Virol.">
        <title>New enveloped dsRNA phage from freshwater habitat.</title>
        <authorList>
            <person name="Mantynen S."/>
            <person name="Laanto E."/>
            <person name="Kohvakka A."/>
            <person name="Poranen M.M."/>
            <person name="Bamford J.K."/>
            <person name="Ravantti J.J."/>
        </authorList>
    </citation>
    <scope>NUCLEOTIDE SEQUENCE [LARGE SCALE GENOMIC DNA]</scope>
</reference>
<evidence type="ECO:0000256" key="2">
    <source>
        <dbReference type="ARBA" id="ARBA00022484"/>
    </source>
</evidence>
<dbReference type="InterPro" id="IPR043502">
    <property type="entry name" value="DNA/RNA_pol_sf"/>
</dbReference>
<dbReference type="Gene3D" id="1.10.490.60">
    <property type="entry name" value="Phage p2 RNA dependent RNA polymerase domain"/>
    <property type="match status" value="2"/>
</dbReference>
<feature type="binding site" evidence="7">
    <location>
        <position position="495"/>
    </location>
    <ligand>
        <name>Mg(2+)</name>
        <dbReference type="ChEBI" id="CHEBI:18420"/>
    </ligand>
</feature>
<dbReference type="GO" id="GO:0003968">
    <property type="term" value="F:RNA-directed RNA polymerase activity"/>
    <property type="evidence" value="ECO:0007669"/>
    <property type="project" value="UniProtKB-KW"/>
</dbReference>
<feature type="binding site" evidence="7">
    <location>
        <position position="491"/>
    </location>
    <ligand>
        <name>Mg(2+)</name>
        <dbReference type="ChEBI" id="CHEBI:18420"/>
    </ligand>
</feature>
<dbReference type="Proteomes" id="UP000241860">
    <property type="component" value="Genome"/>
</dbReference>
<organism evidence="9 10">
    <name type="scientific">Pseudomonas phage phiNN</name>
    <dbReference type="NCBI Taxonomy" id="1603039"/>
    <lineage>
        <taxon>Viruses</taxon>
        <taxon>Riboviria</taxon>
        <taxon>Orthornavirae</taxon>
        <taxon>Duplornaviricota</taxon>
        <taxon>Vidaverviricetes</taxon>
        <taxon>Mindivirales</taxon>
        <taxon>Cystoviridae</taxon>
        <taxon>Orthocystovirus</taxon>
        <taxon>Orthocystovirus phiNN</taxon>
        <taxon>Cystovirus phiNN</taxon>
    </lineage>
</organism>
<keyword evidence="7" id="KW-0460">Magnesium</keyword>
<accession>A0A0B4N5K2</accession>
<dbReference type="GeneID" id="40094902"/>
<keyword evidence="5" id="KW-0547">Nucleotide-binding</keyword>
<dbReference type="Pfam" id="PF00680">
    <property type="entry name" value="RdRP_1"/>
    <property type="match status" value="1"/>
</dbReference>
<dbReference type="Gene3D" id="3.30.70.1600">
    <property type="match status" value="2"/>
</dbReference>
<feature type="domain" description="RdRp catalytic" evidence="8">
    <location>
        <begin position="310"/>
        <end position="485"/>
    </location>
</feature>
<dbReference type="OrthoDB" id="4042at10239"/>
<dbReference type="SUPFAM" id="SSF56672">
    <property type="entry name" value="DNA/RNA polymerases"/>
    <property type="match status" value="1"/>
</dbReference>
<evidence type="ECO:0000259" key="8">
    <source>
        <dbReference type="PROSITE" id="PS50522"/>
    </source>
</evidence>
<dbReference type="InterPro" id="IPR016406">
    <property type="entry name" value="Cystovir_RNA-dir_pol"/>
</dbReference>
<evidence type="ECO:0000256" key="1">
    <source>
        <dbReference type="ARBA" id="ARBA00012494"/>
    </source>
</evidence>
<keyword evidence="4" id="KW-0548">Nucleotidyltransferase</keyword>
<dbReference type="KEGG" id="vg:40094902"/>
<keyword evidence="6" id="KW-0693">Viral RNA replication</keyword>
<dbReference type="EC" id="2.7.7.48" evidence="1"/>
<evidence type="ECO:0000256" key="7">
    <source>
        <dbReference type="PIRSR" id="PIRSR004131-1"/>
    </source>
</evidence>
<feature type="binding site" evidence="7">
    <location>
        <position position="454"/>
    </location>
    <ligand>
        <name>Mg(2+)</name>
        <dbReference type="ChEBI" id="CHEBI:18420"/>
    </ligand>
</feature>
<dbReference type="InterPro" id="IPR001205">
    <property type="entry name" value="RNA-dir_pol_C"/>
</dbReference>
<keyword evidence="2" id="KW-0696">RNA-directed RNA polymerase</keyword>
<keyword evidence="10" id="KW-1185">Reference proteome</keyword>
<protein>
    <recommendedName>
        <fullName evidence="1">RNA-directed RNA polymerase</fullName>
        <ecNumber evidence="1">2.7.7.48</ecNumber>
    </recommendedName>
</protein>
<dbReference type="Gene3D" id="6.20.410.10">
    <property type="match status" value="1"/>
</dbReference>
<dbReference type="GO" id="GO:0039694">
    <property type="term" value="P:viral RNA genome replication"/>
    <property type="evidence" value="ECO:0007669"/>
    <property type="project" value="InterPro"/>
</dbReference>
<dbReference type="GO" id="GO:0000166">
    <property type="term" value="F:nucleotide binding"/>
    <property type="evidence" value="ECO:0007669"/>
    <property type="project" value="UniProtKB-KW"/>
</dbReference>
<proteinExistence type="predicted"/>
<dbReference type="PROSITE" id="PS50522">
    <property type="entry name" value="RDRP_PHAGE"/>
    <property type="match status" value="1"/>
</dbReference>
<evidence type="ECO:0000313" key="10">
    <source>
        <dbReference type="Proteomes" id="UP000241860"/>
    </source>
</evidence>
<dbReference type="InterPro" id="IPR043110">
    <property type="entry name" value="Cystovir_RNA-dir_pol_N"/>
</dbReference>
<dbReference type="GO" id="GO:0003723">
    <property type="term" value="F:RNA binding"/>
    <property type="evidence" value="ECO:0007669"/>
    <property type="project" value="InterPro"/>
</dbReference>
<name>A0A0B4N5K2_9VIRU</name>
<dbReference type="GO" id="GO:0046872">
    <property type="term" value="F:metal ion binding"/>
    <property type="evidence" value="ECO:0007669"/>
    <property type="project" value="UniProtKB-KW"/>
</dbReference>
<dbReference type="PIRSF" id="PIRSF004131">
    <property type="entry name" value="RNA_pol_phage_P2"/>
    <property type="match status" value="1"/>
</dbReference>
<evidence type="ECO:0000256" key="6">
    <source>
        <dbReference type="ARBA" id="ARBA00022953"/>
    </source>
</evidence>
<evidence type="ECO:0000256" key="3">
    <source>
        <dbReference type="ARBA" id="ARBA00022679"/>
    </source>
</evidence>
<dbReference type="RefSeq" id="YP_009618368.1">
    <property type="nucleotide sequence ID" value="NC_042068.1"/>
</dbReference>
<evidence type="ECO:0000313" key="9">
    <source>
        <dbReference type="EMBL" id="AIK68702.1"/>
    </source>
</evidence>
<dbReference type="EMBL" id="KJ957164">
    <property type="protein sequence ID" value="AIK68702.1"/>
    <property type="molecule type" value="Genomic_RNA"/>
</dbReference>
<evidence type="ECO:0000256" key="5">
    <source>
        <dbReference type="ARBA" id="ARBA00022741"/>
    </source>
</evidence>
<dbReference type="GO" id="GO:0006351">
    <property type="term" value="P:DNA-templated transcription"/>
    <property type="evidence" value="ECO:0007669"/>
    <property type="project" value="InterPro"/>
</dbReference>
<dbReference type="FunFam" id="3.30.70.1600:FF:000001">
    <property type="entry name" value="RNA-directed RNA polymerase"/>
    <property type="match status" value="1"/>
</dbReference>
<keyword evidence="7" id="KW-0479">Metal-binding</keyword>
<dbReference type="FunFam" id="3.30.70.1600:FF:000002">
    <property type="match status" value="1"/>
</dbReference>
<evidence type="ECO:0000256" key="4">
    <source>
        <dbReference type="ARBA" id="ARBA00022695"/>
    </source>
</evidence>
<dbReference type="InterPro" id="IPR007096">
    <property type="entry name" value="RNA-dir_Rpol_cat_phage"/>
</dbReference>
<sequence length="665" mass="74649">MPRRAPAFPLSDIKTQTLFADNIKAQQASTRSFKEGAIETYEGLLSVDPRFLSFKNELSRHLTDHFPANVDEYGRVFGNGVRTNFFGMRHMNGFPMIPATWPLASNLKKRSDAGLADGPVSSRDNLLFRAAVQLMFSDLEPVPLKIRKGSSTCIPYFSNDMGTKIEIAERSLEKAEEAGNLMLQGKFDDAFQLHQMGGAYYVVYRAQSTDAITLDPKTGRFISKDRMVADFEYAVTGGESGSLFAASKDASRLKDQYGIDVPDGFFCERRRTAMGGPFALNAPIMAVAQPVRNKIYSKYAYTFHHTTRLNKEAKVKEWSLCVATDVSDHDTFWPGWLRDLICDELLNMGYAPWWVKLFETSLKLPVYVGAPAPDQGHTLLGDPSQPDLEVGLSSGQGATDLMGTLLMSVTYLIMQLDHTAPHLDSRIKDMPSACRFLDSYWQGLEEIRQISKSDDAMLGWTKGRALVGGHKLFEMLKEGKVNPSPYMKISYEHGGAFLGDILLYDSRREPGSAIFIGNINSMLNNQFSPEYGVQSGVRDRSKRKRPFPGLAWASMKDTYGACPIYSDVLEAIERCWWNAFGESYRAYREDMLKRDTLELSRYVAAMARQAGLAELTAIDLEVLADPNKLQYKWTEADVSSHIHEVLMHGVSVEKTERFLRSVMPR</sequence>
<keyword evidence="3" id="KW-0808">Transferase</keyword>